<proteinExistence type="predicted"/>
<feature type="non-terminal residue" evidence="2">
    <location>
        <position position="29"/>
    </location>
</feature>
<feature type="region of interest" description="Disordered" evidence="1">
    <location>
        <begin position="1"/>
        <end position="29"/>
    </location>
</feature>
<dbReference type="EMBL" id="MK072192">
    <property type="protein sequence ID" value="AYV79838.1"/>
    <property type="molecule type" value="Genomic_DNA"/>
</dbReference>
<evidence type="ECO:0000256" key="1">
    <source>
        <dbReference type="SAM" id="MobiDB-lite"/>
    </source>
</evidence>
<accession>A0A3G4ZY49</accession>
<name>A0A3G4ZY49_9VIRU</name>
<evidence type="ECO:0000313" key="2">
    <source>
        <dbReference type="EMBL" id="AYV79838.1"/>
    </source>
</evidence>
<reference evidence="2" key="1">
    <citation type="submission" date="2018-10" db="EMBL/GenBank/DDBJ databases">
        <title>Hidden diversity of soil giant viruses.</title>
        <authorList>
            <person name="Schulz F."/>
            <person name="Alteio L."/>
            <person name="Goudeau D."/>
            <person name="Ryan E.M."/>
            <person name="Malmstrom R.R."/>
            <person name="Blanchard J."/>
            <person name="Woyke T."/>
        </authorList>
    </citation>
    <scope>NUCLEOTIDE SEQUENCE</scope>
    <source>
        <strain evidence="2">FNV1</strain>
    </source>
</reference>
<sequence length="29" mass="3260">MSVSQITNKMDKMSLESTPPRAPRIIKCP</sequence>
<organism evidence="2">
    <name type="scientific">Faunusvirus sp</name>
    <dbReference type="NCBI Taxonomy" id="2487766"/>
    <lineage>
        <taxon>Viruses</taxon>
        <taxon>Varidnaviria</taxon>
        <taxon>Bamfordvirae</taxon>
        <taxon>Nucleocytoviricota</taxon>
        <taxon>Megaviricetes</taxon>
        <taxon>Imitervirales</taxon>
        <taxon>Mimiviridae</taxon>
    </lineage>
</organism>
<protein>
    <submittedName>
        <fullName evidence="2">Uncharacterized protein</fullName>
    </submittedName>
</protein>
<gene>
    <name evidence="2" type="ORF">Faunusvirus61_5</name>
</gene>